<organism evidence="3 4">
    <name type="scientific">Linum tenue</name>
    <dbReference type="NCBI Taxonomy" id="586396"/>
    <lineage>
        <taxon>Eukaryota</taxon>
        <taxon>Viridiplantae</taxon>
        <taxon>Streptophyta</taxon>
        <taxon>Embryophyta</taxon>
        <taxon>Tracheophyta</taxon>
        <taxon>Spermatophyta</taxon>
        <taxon>Magnoliopsida</taxon>
        <taxon>eudicotyledons</taxon>
        <taxon>Gunneridae</taxon>
        <taxon>Pentapetalae</taxon>
        <taxon>rosids</taxon>
        <taxon>fabids</taxon>
        <taxon>Malpighiales</taxon>
        <taxon>Linaceae</taxon>
        <taxon>Linum</taxon>
    </lineage>
</organism>
<feature type="domain" description="KIB1-4 beta-propeller" evidence="2">
    <location>
        <begin position="104"/>
        <end position="478"/>
    </location>
</feature>
<dbReference type="InterPro" id="IPR050942">
    <property type="entry name" value="F-box_BR-signaling"/>
</dbReference>
<dbReference type="Pfam" id="PF03478">
    <property type="entry name" value="Beta-prop_KIB1-4"/>
    <property type="match status" value="1"/>
</dbReference>
<evidence type="ECO:0000259" key="2">
    <source>
        <dbReference type="Pfam" id="PF03478"/>
    </source>
</evidence>
<name>A0AAV0N042_9ROSI</name>
<evidence type="ECO:0000256" key="1">
    <source>
        <dbReference type="SAM" id="MobiDB-lite"/>
    </source>
</evidence>
<evidence type="ECO:0000313" key="4">
    <source>
        <dbReference type="Proteomes" id="UP001154282"/>
    </source>
</evidence>
<feature type="region of interest" description="Disordered" evidence="1">
    <location>
        <begin position="351"/>
        <end position="381"/>
    </location>
</feature>
<sequence length="510" mass="57811">MANTMMKGKQDRVGEAEQVGHDWSELPGELLALIGQRLIKLKLAIRFRAVCTRWRRTLAELQPMMFRQSSPSPLLMLPYCNDDAACGCRSQQQQLEGCQCRLFLDLVHNQYHHIDFVEGLERSSCRGSAFGWLFMLQLPVPLLLNPLTGKQIQLPPITSFSDVLEYDPEKLGLEYLVQDPLPEGGKIRLGKRRLGYNYMRRFAMSSADPTSEDCTVMVIRQNNYMNLAFCKPGEEEWVLIPNPDGNHLQNIVFWRNQFYAIDLDSIVLRCDLSNPAVPTMSVFVDGVDMQADTAYLLVGPADELMMIAKCVEFDGQDVDDHGLPVHHEHVEEAEGQDVVDDHGLQVHHDHDEEAEDQDVDAHGLPVPHHHDEEEEEEVDDQASVFCVSDVDTDTELESRGTANYRSTFEVYKLNEDTRQWGAVQSIGDFALLVGTNTPTYLSTKNYPGVQSNCIYFTDDEFTAHVRRRFGGHDMGVYHLSDGTRESFCSTDLYKPGLIWPPPVWIVPSNC</sequence>
<dbReference type="InterPro" id="IPR005174">
    <property type="entry name" value="KIB1-4_b-propeller"/>
</dbReference>
<accession>A0AAV0N042</accession>
<dbReference type="AlphaFoldDB" id="A0AAV0N042"/>
<keyword evidence="4" id="KW-1185">Reference proteome</keyword>
<proteinExistence type="predicted"/>
<dbReference type="PANTHER" id="PTHR44259">
    <property type="entry name" value="OS07G0183000 PROTEIN-RELATED"/>
    <property type="match status" value="1"/>
</dbReference>
<dbReference type="Proteomes" id="UP001154282">
    <property type="component" value="Unassembled WGS sequence"/>
</dbReference>
<protein>
    <recommendedName>
        <fullName evidence="2">KIB1-4 beta-propeller domain-containing protein</fullName>
    </recommendedName>
</protein>
<comment type="caution">
    <text evidence="3">The sequence shown here is derived from an EMBL/GenBank/DDBJ whole genome shotgun (WGS) entry which is preliminary data.</text>
</comment>
<dbReference type="EMBL" id="CAMGYJ010000007">
    <property type="protein sequence ID" value="CAI0451833.1"/>
    <property type="molecule type" value="Genomic_DNA"/>
</dbReference>
<dbReference type="Gene3D" id="1.20.1280.50">
    <property type="match status" value="1"/>
</dbReference>
<evidence type="ECO:0000313" key="3">
    <source>
        <dbReference type="EMBL" id="CAI0451833.1"/>
    </source>
</evidence>
<reference evidence="3" key="1">
    <citation type="submission" date="2022-08" db="EMBL/GenBank/DDBJ databases">
        <authorList>
            <person name="Gutierrez-Valencia J."/>
        </authorList>
    </citation>
    <scope>NUCLEOTIDE SEQUENCE</scope>
</reference>
<gene>
    <name evidence="3" type="ORF">LITE_LOCUS31006</name>
</gene>